<name>H8GUL5_DEIGI</name>
<evidence type="ECO:0000256" key="1">
    <source>
        <dbReference type="SAM" id="MobiDB-lite"/>
    </source>
</evidence>
<organism evidence="2 3">
    <name type="scientific">Deinococcus gobiensis (strain DSM 21396 / JCM 16679 / CGMCC 1.7299 / I-0)</name>
    <dbReference type="NCBI Taxonomy" id="745776"/>
    <lineage>
        <taxon>Bacteria</taxon>
        <taxon>Thermotogati</taxon>
        <taxon>Deinococcota</taxon>
        <taxon>Deinococci</taxon>
        <taxon>Deinococcales</taxon>
        <taxon>Deinococcaceae</taxon>
        <taxon>Deinococcus</taxon>
    </lineage>
</organism>
<dbReference type="AlphaFoldDB" id="H8GUL5"/>
<proteinExistence type="predicted"/>
<evidence type="ECO:0000313" key="3">
    <source>
        <dbReference type="Proteomes" id="UP000007575"/>
    </source>
</evidence>
<sequence length="76" mass="8550">MVTHHARMRDSPPPTQPPRPPASRPLLSIIQVHRQLGIPRAMAYAAAASGELKTIQHRSRQYTTERWVAAWLNGDT</sequence>
<keyword evidence="3" id="KW-1185">Reference proteome</keyword>
<dbReference type="KEGG" id="dgo:DGo_CA2771"/>
<dbReference type="HOGENOM" id="CLU_2648486_0_0_0"/>
<accession>H8GUL5</accession>
<dbReference type="EMBL" id="CP002191">
    <property type="protein sequence ID" value="AFD26698.1"/>
    <property type="molecule type" value="Genomic_DNA"/>
</dbReference>
<feature type="compositionally biased region" description="Pro residues" evidence="1">
    <location>
        <begin position="11"/>
        <end position="23"/>
    </location>
</feature>
<protein>
    <submittedName>
        <fullName evidence="2">Uncharacterized protein</fullName>
    </submittedName>
</protein>
<dbReference type="PATRIC" id="fig|745776.4.peg.2848"/>
<feature type="region of interest" description="Disordered" evidence="1">
    <location>
        <begin position="1"/>
        <end position="24"/>
    </location>
</feature>
<gene>
    <name evidence="2" type="ordered locus">DGo_CA2771</name>
</gene>
<reference evidence="2 3" key="1">
    <citation type="journal article" date="2012" name="PLoS ONE">
        <title>Genome sequence and transcriptome analysis of the radioresistant bacterium Deinococcus gobiensis: insights into the extreme environmental adaptations.</title>
        <authorList>
            <person name="Yuan M."/>
            <person name="Chen M."/>
            <person name="Zhang W."/>
            <person name="Lu W."/>
            <person name="Wang J."/>
            <person name="Yang M."/>
            <person name="Zhao P."/>
            <person name="Tang R."/>
            <person name="Li X."/>
            <person name="Hao Y."/>
            <person name="Zhou Z."/>
            <person name="Zhan Y."/>
            <person name="Yu H."/>
            <person name="Teng C."/>
            <person name="Yan Y."/>
            <person name="Ping S."/>
            <person name="Wang Y."/>
            <person name="Lin M."/>
        </authorList>
    </citation>
    <scope>NUCLEOTIDE SEQUENCE [LARGE SCALE GENOMIC DNA]</scope>
    <source>
        <strain evidence="2 3">I-0</strain>
    </source>
</reference>
<evidence type="ECO:0000313" key="2">
    <source>
        <dbReference type="EMBL" id="AFD26698.1"/>
    </source>
</evidence>
<dbReference type="Proteomes" id="UP000007575">
    <property type="component" value="Chromosome"/>
</dbReference>